<comment type="caution">
    <text evidence="1">The sequence shown here is derived from an EMBL/GenBank/DDBJ whole genome shotgun (WGS) entry which is preliminary data.</text>
</comment>
<dbReference type="RefSeq" id="WP_254155175.1">
    <property type="nucleotide sequence ID" value="NZ_JAHESD010000049.1"/>
</dbReference>
<evidence type="ECO:0008006" key="3">
    <source>
        <dbReference type="Google" id="ProtNLM"/>
    </source>
</evidence>
<protein>
    <recommendedName>
        <fullName evidence="3">DUF4843 domain-containing protein</fullName>
    </recommendedName>
</protein>
<evidence type="ECO:0000313" key="1">
    <source>
        <dbReference type="EMBL" id="MBT1705222.1"/>
    </source>
</evidence>
<dbReference type="Proteomes" id="UP000772618">
    <property type="component" value="Unassembled WGS sequence"/>
</dbReference>
<organism evidence="1 2">
    <name type="scientific">Chryseosolibacter indicus</name>
    <dbReference type="NCBI Taxonomy" id="2782351"/>
    <lineage>
        <taxon>Bacteria</taxon>
        <taxon>Pseudomonadati</taxon>
        <taxon>Bacteroidota</taxon>
        <taxon>Cytophagia</taxon>
        <taxon>Cytophagales</taxon>
        <taxon>Chryseotaleaceae</taxon>
        <taxon>Chryseosolibacter</taxon>
    </lineage>
</organism>
<evidence type="ECO:0000313" key="2">
    <source>
        <dbReference type="Proteomes" id="UP000772618"/>
    </source>
</evidence>
<gene>
    <name evidence="1" type="ORF">KK060_18155</name>
</gene>
<accession>A0ABS5VUW6</accession>
<sequence length="459" mass="50584">MKKLSFIFLGVIALVLHSCVDDNEIATSNEKIQFTFNVTSSVNSAGRSAARLPEGAYVSITLNNSNGTAVLTNHRLDIMTLGDGLVTTPLELLQGRYTLTDFMIVSGSEIIYATPKKGSPLSQVVEHALPYNFSVSKNTVANVPMQVISTSSTQPQAFGYTSFHLEVVNALQISVFEATDGTVVLTNASASIMKGDTVVGDFTLGGKVNTIAFAGDPSQIYTLVVRKEGHADYRKSFSYNDLIAALGDKPLKVFFEQNAFEILLQAGGSERYEFALAGSGQVNINWNDTATTTYTLPMSIELNLSEQWYNLRITGDIGQITGIDAFGYDTEIEQIGGLQYLTSLRSFTPGWFAPDTIDFTHNLQLQSINIPFTNFPGGVFLPEENYIRSVTLEKISNLVDFVDNIYRNATTHNTREGFILIFDVYEPMPAPTKAKLQTLIDEYQWNIQVADEFFEDSND</sequence>
<reference evidence="1 2" key="1">
    <citation type="submission" date="2021-05" db="EMBL/GenBank/DDBJ databases">
        <title>A Polyphasic approach of four new species of the genus Ohtaekwangia: Ohtaekwangia histidinii sp. nov., Ohtaekwangia cretensis sp. nov., Ohtaekwangia indiensis sp. nov., Ohtaekwangia reichenbachii sp. nov. from diverse environment.</title>
        <authorList>
            <person name="Octaviana S."/>
        </authorList>
    </citation>
    <scope>NUCLEOTIDE SEQUENCE [LARGE SCALE GENOMIC DNA]</scope>
    <source>
        <strain evidence="1 2">PWU20</strain>
    </source>
</reference>
<name>A0ABS5VUW6_9BACT</name>
<proteinExistence type="predicted"/>
<dbReference type="EMBL" id="JAHESD010000049">
    <property type="protein sequence ID" value="MBT1705222.1"/>
    <property type="molecule type" value="Genomic_DNA"/>
</dbReference>
<keyword evidence="2" id="KW-1185">Reference proteome</keyword>